<gene>
    <name evidence="1" type="ORF">FH966_02105</name>
</gene>
<proteinExistence type="predicted"/>
<accession>A0A549YFD9</accession>
<comment type="caution">
    <text evidence="1">The sequence shown here is derived from an EMBL/GenBank/DDBJ whole genome shotgun (WGS) entry which is preliminary data.</text>
</comment>
<name>A0A549YFD9_9BACI</name>
<dbReference type="EMBL" id="VJMZ01000001">
    <property type="protein sequence ID" value="TRM10609.1"/>
    <property type="molecule type" value="Genomic_DNA"/>
</dbReference>
<keyword evidence="2" id="KW-1185">Reference proteome</keyword>
<dbReference type="RefSeq" id="WP_142789893.1">
    <property type="nucleotide sequence ID" value="NZ_VJMZ01000001.1"/>
</dbReference>
<evidence type="ECO:0008006" key="3">
    <source>
        <dbReference type="Google" id="ProtNLM"/>
    </source>
</evidence>
<protein>
    <recommendedName>
        <fullName evidence="3">SipL SPOCS domain-containing protein</fullName>
    </recommendedName>
</protein>
<reference evidence="1 2" key="1">
    <citation type="submission" date="2019-07" db="EMBL/GenBank/DDBJ databases">
        <title>Genomic analysis of Lentibacillus sp. NKC851-2.</title>
        <authorList>
            <person name="Oh Y.J."/>
        </authorList>
    </citation>
    <scope>NUCLEOTIDE SEQUENCE [LARGE SCALE GENOMIC DNA]</scope>
    <source>
        <strain evidence="1 2">NKC851-2</strain>
    </source>
</reference>
<organism evidence="1 2">
    <name type="scientific">Lentibacillus cibarius</name>
    <dbReference type="NCBI Taxonomy" id="2583219"/>
    <lineage>
        <taxon>Bacteria</taxon>
        <taxon>Bacillati</taxon>
        <taxon>Bacillota</taxon>
        <taxon>Bacilli</taxon>
        <taxon>Bacillales</taxon>
        <taxon>Bacillaceae</taxon>
        <taxon>Lentibacillus</taxon>
    </lineage>
</organism>
<sequence length="222" mass="23771">MTKKYHHYNKCGCQKGQYCHKCKPQYPDQGAIVQRVVCSKEVQKSAELLLPAALGPLSETGVNGITPGSLIGGIEQLLGLTGGALVNIRVSPDFTAIQQEATVIKDKVINMGYIPATLDVVVTGGTVTLSIPVRIFFQEHTDCPGARPGDQIIETDPVVEADFYQDLLTTDASGSTVVNLLLFKAIVCSHLTIYRPAIEKNGELCDIDSCSSPDGPVTIKSP</sequence>
<dbReference type="Proteomes" id="UP000319280">
    <property type="component" value="Unassembled WGS sequence"/>
</dbReference>
<evidence type="ECO:0000313" key="2">
    <source>
        <dbReference type="Proteomes" id="UP000319280"/>
    </source>
</evidence>
<dbReference type="AlphaFoldDB" id="A0A549YFD9"/>
<evidence type="ECO:0000313" key="1">
    <source>
        <dbReference type="EMBL" id="TRM10609.1"/>
    </source>
</evidence>